<evidence type="ECO:0000259" key="2">
    <source>
        <dbReference type="Pfam" id="PF19803"/>
    </source>
</evidence>
<keyword evidence="1" id="KW-0812">Transmembrane</keyword>
<accession>A0A1N7D5W5</accession>
<dbReference type="AlphaFoldDB" id="A0A1N7D5W5"/>
<dbReference type="EMBL" id="FTNF01000015">
    <property type="protein sequence ID" value="SIR71147.1"/>
    <property type="molecule type" value="Genomic_DNA"/>
</dbReference>
<organism evidence="3 4">
    <name type="scientific">Micromonospora avicenniae</name>
    <dbReference type="NCBI Taxonomy" id="1198245"/>
    <lineage>
        <taxon>Bacteria</taxon>
        <taxon>Bacillati</taxon>
        <taxon>Actinomycetota</taxon>
        <taxon>Actinomycetes</taxon>
        <taxon>Micromonosporales</taxon>
        <taxon>Micromonosporaceae</taxon>
        <taxon>Micromonospora</taxon>
    </lineage>
</organism>
<sequence>MRTANRLATLLLAVVLLVGGVLLAVEALLSAAGRPALFVDLTGWAATLGGARWDEPAVRAAAIAVLLLGLCLLAAELRRWTPLRVDAGAGWHLHRRCLERRLTVAAGSVPGVRRARVRIRRYGAQWRPRVAVVGDPATRGEVEFAVRQELHRLAVSRSGRIEVRLLPRRRAA</sequence>
<protein>
    <recommendedName>
        <fullName evidence="2">DUF6286 domain-containing protein</fullName>
    </recommendedName>
</protein>
<dbReference type="Proteomes" id="UP000186004">
    <property type="component" value="Unassembled WGS sequence"/>
</dbReference>
<reference evidence="3 4" key="1">
    <citation type="submission" date="2017-01" db="EMBL/GenBank/DDBJ databases">
        <authorList>
            <person name="Mah S.A."/>
            <person name="Swanson W.J."/>
            <person name="Moy G.W."/>
            <person name="Vacquier V.D."/>
        </authorList>
    </citation>
    <scope>NUCLEOTIDE SEQUENCE [LARGE SCALE GENOMIC DNA]</scope>
    <source>
        <strain evidence="3 4">DSM 45758</strain>
    </source>
</reference>
<keyword evidence="1" id="KW-0472">Membrane</keyword>
<keyword evidence="4" id="KW-1185">Reference proteome</keyword>
<dbReference type="OrthoDB" id="3402546at2"/>
<proteinExistence type="predicted"/>
<dbReference type="STRING" id="1198245.SAMN05444858_11549"/>
<evidence type="ECO:0000313" key="3">
    <source>
        <dbReference type="EMBL" id="SIR71147.1"/>
    </source>
</evidence>
<name>A0A1N7D5W5_9ACTN</name>
<dbReference type="RefSeq" id="WP_076472654.1">
    <property type="nucleotide sequence ID" value="NZ_FTNF01000015.1"/>
</dbReference>
<dbReference type="InterPro" id="IPR046253">
    <property type="entry name" value="DUF6286"/>
</dbReference>
<evidence type="ECO:0000313" key="4">
    <source>
        <dbReference type="Proteomes" id="UP000186004"/>
    </source>
</evidence>
<gene>
    <name evidence="3" type="ORF">SAMN05444858_11549</name>
</gene>
<evidence type="ECO:0000256" key="1">
    <source>
        <dbReference type="SAM" id="Phobius"/>
    </source>
</evidence>
<feature type="transmembrane region" description="Helical" evidence="1">
    <location>
        <begin position="56"/>
        <end position="75"/>
    </location>
</feature>
<feature type="domain" description="DUF6286" evidence="2">
    <location>
        <begin position="65"/>
        <end position="165"/>
    </location>
</feature>
<dbReference type="Pfam" id="PF19803">
    <property type="entry name" value="DUF6286"/>
    <property type="match status" value="1"/>
</dbReference>
<keyword evidence="1" id="KW-1133">Transmembrane helix</keyword>